<sequence length="39" mass="4006">MCEAEPRQPGHGSGSLFRGVSRGRTPVPHAAGSPHVSPV</sequence>
<evidence type="ECO:0000256" key="1">
    <source>
        <dbReference type="SAM" id="MobiDB-lite"/>
    </source>
</evidence>
<evidence type="ECO:0000313" key="2">
    <source>
        <dbReference type="EMBL" id="EMF55509.1"/>
    </source>
</evidence>
<dbReference type="EMBL" id="KB405067">
    <property type="protein sequence ID" value="EMF55509.1"/>
    <property type="molecule type" value="Genomic_DNA"/>
</dbReference>
<feature type="region of interest" description="Disordered" evidence="1">
    <location>
        <begin position="1"/>
        <end position="39"/>
    </location>
</feature>
<evidence type="ECO:0000313" key="3">
    <source>
        <dbReference type="Proteomes" id="UP000030760"/>
    </source>
</evidence>
<name>M3FTD7_9ACTN</name>
<gene>
    <name evidence="2" type="ORF">SBD_2822</name>
</gene>
<proteinExistence type="predicted"/>
<reference evidence="3" key="1">
    <citation type="journal article" date="2013" name="Genome Announc.">
        <title>Draft Genome Sequence of Streptomyces bottropensis ATCC 25435, a Bottromycin-Producing Actinomycete.</title>
        <authorList>
            <person name="Zhang H."/>
            <person name="Zhou W."/>
            <person name="Zhuang Y."/>
            <person name="Liang X."/>
            <person name="Liu T."/>
        </authorList>
    </citation>
    <scope>NUCLEOTIDE SEQUENCE [LARGE SCALE GENOMIC DNA]</scope>
    <source>
        <strain evidence="3">ATCC 25435</strain>
    </source>
</reference>
<dbReference type="AlphaFoldDB" id="M3FTD7"/>
<dbReference type="Proteomes" id="UP000030760">
    <property type="component" value="Unassembled WGS sequence"/>
</dbReference>
<organism evidence="2 3">
    <name type="scientific">Streptomyces bottropensis ATCC 25435</name>
    <dbReference type="NCBI Taxonomy" id="1054862"/>
    <lineage>
        <taxon>Bacteria</taxon>
        <taxon>Bacillati</taxon>
        <taxon>Actinomycetota</taxon>
        <taxon>Actinomycetes</taxon>
        <taxon>Kitasatosporales</taxon>
        <taxon>Streptomycetaceae</taxon>
        <taxon>Streptomyces</taxon>
    </lineage>
</organism>
<accession>M3FTD7</accession>
<protein>
    <submittedName>
        <fullName evidence="2">Uncharacterized protein</fullName>
    </submittedName>
</protein>